<keyword evidence="2" id="KW-1185">Reference proteome</keyword>
<dbReference type="Proteomes" id="UP001234202">
    <property type="component" value="Unassembled WGS sequence"/>
</dbReference>
<protein>
    <submittedName>
        <fullName evidence="1">Uncharacterized protein</fullName>
    </submittedName>
</protein>
<sequence length="879" mass="97764">MTIPQDIAIAKLTCEHSSTGHGVDNPTPRLTWRFEGNAVDWYQSAYDIRVTRHGQPTEDYSVDSTDSVLVPWPSRPLASKERVRVSVKAHGKDGSSTAWASMTIEAGLWGDNAWGKAKMITCESQPLDQPKRPFLVRRKFRVENIEHARLYATACGVYEIEINGHKVSDQVLAPGWTSYRHRLAYQTYDVSHLLVKGDNVLGACVGEGWYNGRLGFAGGKRNIYGNRHGIIAQLVIGGEAVLSTDETWVWKYGPIVTSELYDGEVFDSRQQERSWSTVKSRSTGWEKAQVVPSPTSTMFSDRSPVKRMGTVAAKTITRSPSGKTLIDFGQNLVGWLRMNRTPPGEQGSQVTLIHAEVLENGELGVRPLRIAKCRDVVTLGGDLAGWEPKFTFHGFRYAQVEGWPYEELKLEDLDAIVVHTDMERLGHFECSHPLINQLHSNVVWGMKGNFLSVPTDCPQRDERLGWTGDLQVFAKTASFLYDTSSMLSAWLEDVAAEQLEDNGGVPSLVVPNCLGHLGPPQALAVWGDVAVLTPWDLYNASGDRCVLEQQYESMIAWLAKGIKRSSTGLWDENLWQFGDWLAPDAPPDFPGDCRTDPQFVANAYLLHVTRQVSRISEILGHKEESVRYAQQYDRLRATFLAEFISPNGRPVSDSQTAIALALHFNILGEAQRQAAVKRLEYLVKQNVFKVGTGFAGTPIILDVLAANDCLHLAYRMLQEKQCPSWLYCVSQGATTIWERWDSMMQDGTINPGEMTSFNHYALGAVANFMHSTIGGITLLEPGWKRVLISPRPGGTVTSATVSHVSPYGTIECSWVIKNQEVIVHVVVPPNTSARVVLPGVDVEVGSGKKRFVTKWEADLRWPPKPIHKSMTIPLIDEIA</sequence>
<organism evidence="1 2">
    <name type="scientific">Naganishia onofrii</name>
    <dbReference type="NCBI Taxonomy" id="1851511"/>
    <lineage>
        <taxon>Eukaryota</taxon>
        <taxon>Fungi</taxon>
        <taxon>Dikarya</taxon>
        <taxon>Basidiomycota</taxon>
        <taxon>Agaricomycotina</taxon>
        <taxon>Tremellomycetes</taxon>
        <taxon>Filobasidiales</taxon>
        <taxon>Filobasidiaceae</taxon>
        <taxon>Naganishia</taxon>
    </lineage>
</organism>
<reference evidence="1" key="1">
    <citation type="submission" date="2023-04" db="EMBL/GenBank/DDBJ databases">
        <title>Draft Genome sequencing of Naganishia species isolated from polar environments using Oxford Nanopore Technology.</title>
        <authorList>
            <person name="Leo P."/>
            <person name="Venkateswaran K."/>
        </authorList>
    </citation>
    <scope>NUCLEOTIDE SEQUENCE</scope>
    <source>
        <strain evidence="1">DBVPG 5303</strain>
    </source>
</reference>
<evidence type="ECO:0000313" key="2">
    <source>
        <dbReference type="Proteomes" id="UP001234202"/>
    </source>
</evidence>
<accession>A0ACC2XER4</accession>
<comment type="caution">
    <text evidence="1">The sequence shown here is derived from an EMBL/GenBank/DDBJ whole genome shotgun (WGS) entry which is preliminary data.</text>
</comment>
<evidence type="ECO:0000313" key="1">
    <source>
        <dbReference type="EMBL" id="KAJ9121875.1"/>
    </source>
</evidence>
<proteinExistence type="predicted"/>
<dbReference type="EMBL" id="JASBWV010000016">
    <property type="protein sequence ID" value="KAJ9121875.1"/>
    <property type="molecule type" value="Genomic_DNA"/>
</dbReference>
<name>A0ACC2XER4_9TREE</name>
<gene>
    <name evidence="1" type="ORF">QFC24_004457</name>
</gene>